<dbReference type="Bgee" id="FBgn0269045">
    <property type="expression patterns" value="Expressed in female reproductive system and 2 other cell types or tissues"/>
</dbReference>
<dbReference type="AlphaFoldDB" id="A0A0J9R7U3"/>
<dbReference type="EMBL" id="CM002911">
    <property type="protein sequence ID" value="KMY92136.1"/>
    <property type="molecule type" value="Genomic_DNA"/>
</dbReference>
<sequence length="71" mass="8442">MRLHSDYSYFIFTCVRSKQALLIAYSHRFNVAPPLTCRAMQLNCSRTITHLNYPYEALETYERRTDLSTFD</sequence>
<evidence type="ECO:0000313" key="1">
    <source>
        <dbReference type="EMBL" id="KMY92136.1"/>
    </source>
</evidence>
<evidence type="ECO:0000313" key="2">
    <source>
        <dbReference type="Proteomes" id="UP000035880"/>
    </source>
</evidence>
<gene>
    <name evidence="1" type="primary">Dsim\GD27755</name>
    <name evidence="1" type="ORF">Dsimw501_GD27755</name>
</gene>
<dbReference type="KEGG" id="dsi:Dsimw501_GD27755"/>
<protein>
    <submittedName>
        <fullName evidence="1">Uncharacterized protein</fullName>
    </submittedName>
</protein>
<accession>A0A0J9R7U3</accession>
<dbReference type="Proteomes" id="UP000035880">
    <property type="component" value="Chromosome 2R"/>
</dbReference>
<reference evidence="1 2" key="1">
    <citation type="journal article" date="2013" name="Genome Res.">
        <title>A second-generation assembly of the Drosophila simulans genome provides new insights into patterns of lineage-specific divergence.</title>
        <authorList>
            <person name="Hu T.T."/>
            <person name="Eisen M.B."/>
            <person name="Thornton K.R."/>
            <person name="Andolfatto P."/>
        </authorList>
    </citation>
    <scope>NUCLEOTIDE SEQUENCE [LARGE SCALE GENOMIC DNA]</scope>
    <source>
        <strain evidence="2">w501</strain>
    </source>
</reference>
<name>A0A0J9R7U3_DROSI</name>
<proteinExistence type="predicted"/>
<organism evidence="1 2">
    <name type="scientific">Drosophila simulans</name>
    <name type="common">Fruit fly</name>
    <dbReference type="NCBI Taxonomy" id="7240"/>
    <lineage>
        <taxon>Eukaryota</taxon>
        <taxon>Metazoa</taxon>
        <taxon>Ecdysozoa</taxon>
        <taxon>Arthropoda</taxon>
        <taxon>Hexapoda</taxon>
        <taxon>Insecta</taxon>
        <taxon>Pterygota</taxon>
        <taxon>Neoptera</taxon>
        <taxon>Endopterygota</taxon>
        <taxon>Diptera</taxon>
        <taxon>Brachycera</taxon>
        <taxon>Muscomorpha</taxon>
        <taxon>Ephydroidea</taxon>
        <taxon>Drosophilidae</taxon>
        <taxon>Drosophila</taxon>
        <taxon>Sophophora</taxon>
    </lineage>
</organism>